<dbReference type="InterPro" id="IPR048254">
    <property type="entry name" value="CDP_ALCOHOL_P_TRANSF_CS"/>
</dbReference>
<evidence type="ECO:0000256" key="16">
    <source>
        <dbReference type="SAM" id="Phobius"/>
    </source>
</evidence>
<evidence type="ECO:0000256" key="2">
    <source>
        <dbReference type="ARBA" id="ARBA00005042"/>
    </source>
</evidence>
<keyword evidence="6" id="KW-0444">Lipid biosynthesis</keyword>
<reference evidence="18" key="1">
    <citation type="journal article" date="2020" name="Appl. Environ. Microbiol.">
        <title>Diazotrophic Anaeromyxobacter Isolates from Soils.</title>
        <authorList>
            <person name="Masuda Y."/>
            <person name="Yamanaka H."/>
            <person name="Xu Z.X."/>
            <person name="Shiratori Y."/>
            <person name="Aono T."/>
            <person name="Amachi S."/>
            <person name="Senoo K."/>
            <person name="Itoh H."/>
        </authorList>
    </citation>
    <scope>NUCLEOTIDE SEQUENCE [LARGE SCALE GENOMIC DNA]</scope>
    <source>
        <strain evidence="18">R267</strain>
    </source>
</reference>
<sequence>MPRRLTLPNALTASRIVLAPVFLVLYARGDTVRALAAFAAAAATDVLDGLAARVLRQHSRLGAFLDPIADKFLAACALFALWQRGRLPLWLPLLVISRDAAQLAGAAALRWLRREIPVAPTRIGKYATFGIAATVVLSLAAEFLAWPPRQVAPVVAALGLVAAECVTVSWFQYFLYFVRSARVPADTP</sequence>
<dbReference type="GO" id="GO:0046474">
    <property type="term" value="P:glycerophospholipid biosynthetic process"/>
    <property type="evidence" value="ECO:0007669"/>
    <property type="project" value="TreeGrafter"/>
</dbReference>
<name>A0A7I9VPA9_9BACT</name>
<keyword evidence="7 15" id="KW-0808">Transferase</keyword>
<evidence type="ECO:0000256" key="4">
    <source>
        <dbReference type="ARBA" id="ARBA00013170"/>
    </source>
</evidence>
<proteinExistence type="inferred from homology"/>
<dbReference type="PANTHER" id="PTHR14269:SF11">
    <property type="entry name" value="CDP-DIACYLGLYCEROL--GLYCEROL-3-PHOSPHATE 3-PHOSPHATIDYLTRANSFERASE"/>
    <property type="match status" value="1"/>
</dbReference>
<keyword evidence="11 16" id="KW-0472">Membrane</keyword>
<evidence type="ECO:0000313" key="17">
    <source>
        <dbReference type="EMBL" id="GEJ58256.1"/>
    </source>
</evidence>
<evidence type="ECO:0000256" key="11">
    <source>
        <dbReference type="ARBA" id="ARBA00023136"/>
    </source>
</evidence>
<evidence type="ECO:0000256" key="10">
    <source>
        <dbReference type="ARBA" id="ARBA00023098"/>
    </source>
</evidence>
<comment type="similarity">
    <text evidence="3 15">Belongs to the CDP-alcohol phosphatidyltransferase class-I family.</text>
</comment>
<accession>A0A7I9VPA9</accession>
<dbReference type="GO" id="GO:0016020">
    <property type="term" value="C:membrane"/>
    <property type="evidence" value="ECO:0007669"/>
    <property type="project" value="UniProtKB-SubCell"/>
</dbReference>
<dbReference type="EMBL" id="BJTG01000007">
    <property type="protein sequence ID" value="GEJ58256.1"/>
    <property type="molecule type" value="Genomic_DNA"/>
</dbReference>
<feature type="transmembrane region" description="Helical" evidence="16">
    <location>
        <begin position="124"/>
        <end position="146"/>
    </location>
</feature>
<keyword evidence="13" id="KW-1208">Phospholipid metabolism</keyword>
<evidence type="ECO:0000256" key="9">
    <source>
        <dbReference type="ARBA" id="ARBA00022989"/>
    </source>
</evidence>
<evidence type="ECO:0000256" key="1">
    <source>
        <dbReference type="ARBA" id="ARBA00004141"/>
    </source>
</evidence>
<evidence type="ECO:0000256" key="7">
    <source>
        <dbReference type="ARBA" id="ARBA00022679"/>
    </source>
</evidence>
<keyword evidence="18" id="KW-1185">Reference proteome</keyword>
<dbReference type="AlphaFoldDB" id="A0A7I9VPA9"/>
<dbReference type="Proteomes" id="UP000503640">
    <property type="component" value="Unassembled WGS sequence"/>
</dbReference>
<evidence type="ECO:0000256" key="8">
    <source>
        <dbReference type="ARBA" id="ARBA00022692"/>
    </source>
</evidence>
<comment type="caution">
    <text evidence="17">The sequence shown here is derived from an EMBL/GenBank/DDBJ whole genome shotgun (WGS) entry which is preliminary data.</text>
</comment>
<comment type="pathway">
    <text evidence="2">Phospholipid metabolism; phosphatidylglycerol biosynthesis; phosphatidylglycerol from CDP-diacylglycerol: step 1/2.</text>
</comment>
<organism evidence="17 18">
    <name type="scientific">Anaeromyxobacter diazotrophicus</name>
    <dbReference type="NCBI Taxonomy" id="2590199"/>
    <lineage>
        <taxon>Bacteria</taxon>
        <taxon>Pseudomonadati</taxon>
        <taxon>Myxococcota</taxon>
        <taxon>Myxococcia</taxon>
        <taxon>Myxococcales</taxon>
        <taxon>Cystobacterineae</taxon>
        <taxon>Anaeromyxobacteraceae</taxon>
        <taxon>Anaeromyxobacter</taxon>
    </lineage>
</organism>
<comment type="catalytic activity">
    <reaction evidence="14">
        <text>a CDP-1,2-diacyl-sn-glycerol + sn-glycerol 3-phosphate = a 1,2-diacyl-sn-glycero-3-phospho-(1'-sn-glycero-3'-phosphate) + CMP + H(+)</text>
        <dbReference type="Rhea" id="RHEA:12593"/>
        <dbReference type="ChEBI" id="CHEBI:15378"/>
        <dbReference type="ChEBI" id="CHEBI:57597"/>
        <dbReference type="ChEBI" id="CHEBI:58332"/>
        <dbReference type="ChEBI" id="CHEBI:60110"/>
        <dbReference type="ChEBI" id="CHEBI:60377"/>
        <dbReference type="EC" id="2.7.8.5"/>
    </reaction>
</comment>
<dbReference type="PANTHER" id="PTHR14269">
    <property type="entry name" value="CDP-DIACYLGLYCEROL--GLYCEROL-3-PHOSPHATE 3-PHOSPHATIDYLTRANSFERASE-RELATED"/>
    <property type="match status" value="1"/>
</dbReference>
<comment type="subcellular location">
    <subcellularLocation>
        <location evidence="1">Membrane</location>
        <topology evidence="1">Multi-pass membrane protein</topology>
    </subcellularLocation>
</comment>
<dbReference type="RefSeq" id="WP_176066640.1">
    <property type="nucleotide sequence ID" value="NZ_BJTG01000007.1"/>
</dbReference>
<dbReference type="InterPro" id="IPR000462">
    <property type="entry name" value="CDP-OH_P_trans"/>
</dbReference>
<dbReference type="InterPro" id="IPR050324">
    <property type="entry name" value="CDP-alcohol_PTase-I"/>
</dbReference>
<keyword evidence="9 16" id="KW-1133">Transmembrane helix</keyword>
<dbReference type="EC" id="2.7.8.5" evidence="4"/>
<keyword evidence="10" id="KW-0443">Lipid metabolism</keyword>
<evidence type="ECO:0000256" key="15">
    <source>
        <dbReference type="RuleBase" id="RU003750"/>
    </source>
</evidence>
<evidence type="ECO:0000256" key="14">
    <source>
        <dbReference type="ARBA" id="ARBA00048586"/>
    </source>
</evidence>
<evidence type="ECO:0000256" key="3">
    <source>
        <dbReference type="ARBA" id="ARBA00010441"/>
    </source>
</evidence>
<gene>
    <name evidence="17" type="ORF">AMYX_29970</name>
</gene>
<dbReference type="PIRSF" id="PIRSF000847">
    <property type="entry name" value="Phos_ph_gly_syn"/>
    <property type="match status" value="1"/>
</dbReference>
<feature type="transmembrane region" description="Helical" evidence="16">
    <location>
        <begin position="152"/>
        <end position="178"/>
    </location>
</feature>
<dbReference type="PROSITE" id="PS00379">
    <property type="entry name" value="CDP_ALCOHOL_P_TRANSF"/>
    <property type="match status" value="1"/>
</dbReference>
<keyword evidence="12" id="KW-0594">Phospholipid biosynthesis</keyword>
<evidence type="ECO:0000256" key="12">
    <source>
        <dbReference type="ARBA" id="ARBA00023209"/>
    </source>
</evidence>
<dbReference type="InterPro" id="IPR043130">
    <property type="entry name" value="CDP-OH_PTrfase_TM_dom"/>
</dbReference>
<keyword evidence="8 16" id="KW-0812">Transmembrane</keyword>
<evidence type="ECO:0000256" key="13">
    <source>
        <dbReference type="ARBA" id="ARBA00023264"/>
    </source>
</evidence>
<evidence type="ECO:0000313" key="18">
    <source>
        <dbReference type="Proteomes" id="UP000503640"/>
    </source>
</evidence>
<evidence type="ECO:0000256" key="5">
    <source>
        <dbReference type="ARBA" id="ARBA00014944"/>
    </source>
</evidence>
<dbReference type="InterPro" id="IPR004570">
    <property type="entry name" value="Phosphatidylglycerol_P_synth"/>
</dbReference>
<protein>
    <recommendedName>
        <fullName evidence="5">CDP-diacylglycerol--glycerol-3-phosphate 3-phosphatidyltransferase</fullName>
        <ecNumber evidence="4">2.7.8.5</ecNumber>
    </recommendedName>
</protein>
<dbReference type="Pfam" id="PF01066">
    <property type="entry name" value="CDP-OH_P_transf"/>
    <property type="match status" value="1"/>
</dbReference>
<dbReference type="GO" id="GO:0008444">
    <property type="term" value="F:CDP-diacylglycerol-glycerol-3-phosphate 3-phosphatidyltransferase activity"/>
    <property type="evidence" value="ECO:0007669"/>
    <property type="project" value="UniProtKB-EC"/>
</dbReference>
<evidence type="ECO:0000256" key="6">
    <source>
        <dbReference type="ARBA" id="ARBA00022516"/>
    </source>
</evidence>
<dbReference type="Gene3D" id="1.20.120.1760">
    <property type="match status" value="1"/>
</dbReference>
<feature type="transmembrane region" description="Helical" evidence="16">
    <location>
        <begin position="7"/>
        <end position="26"/>
    </location>
</feature>